<reference evidence="3" key="2">
    <citation type="submission" date="2022-01" db="EMBL/GenBank/DDBJ databases">
        <authorList>
            <person name="Yamashiro T."/>
            <person name="Shiraishi A."/>
            <person name="Satake H."/>
            <person name="Nakayama K."/>
        </authorList>
    </citation>
    <scope>NUCLEOTIDE SEQUENCE</scope>
</reference>
<dbReference type="PANTHER" id="PTHR45629:SF7">
    <property type="entry name" value="DNA EXCISION REPAIR PROTEIN ERCC-6-RELATED"/>
    <property type="match status" value="1"/>
</dbReference>
<dbReference type="InterPro" id="IPR027417">
    <property type="entry name" value="P-loop_NTPase"/>
</dbReference>
<keyword evidence="4" id="KW-1185">Reference proteome</keyword>
<dbReference type="SUPFAM" id="SSF52540">
    <property type="entry name" value="P-loop containing nucleoside triphosphate hydrolases"/>
    <property type="match status" value="1"/>
</dbReference>
<protein>
    <submittedName>
        <fullName evidence="3">Protein chromatin remodeling 24 isoform X2</fullName>
    </submittedName>
</protein>
<dbReference type="EMBL" id="BQNB010016358">
    <property type="protein sequence ID" value="GJT50878.1"/>
    <property type="molecule type" value="Genomic_DNA"/>
</dbReference>
<dbReference type="PANTHER" id="PTHR45629">
    <property type="entry name" value="SNF2/RAD54 FAMILY MEMBER"/>
    <property type="match status" value="1"/>
</dbReference>
<gene>
    <name evidence="3" type="ORF">Tco_0977035</name>
</gene>
<evidence type="ECO:0000313" key="4">
    <source>
        <dbReference type="Proteomes" id="UP001151760"/>
    </source>
</evidence>
<dbReference type="Gene3D" id="3.40.50.300">
    <property type="entry name" value="P-loop containing nucleotide triphosphate hydrolases"/>
    <property type="match status" value="1"/>
</dbReference>
<name>A0ABQ5EJ01_9ASTR</name>
<evidence type="ECO:0000256" key="1">
    <source>
        <dbReference type="ARBA" id="ARBA00022801"/>
    </source>
</evidence>
<reference evidence="3" key="1">
    <citation type="journal article" date="2022" name="Int. J. Mol. Sci.">
        <title>Draft Genome of Tanacetum Coccineum: Genomic Comparison of Closely Related Tanacetum-Family Plants.</title>
        <authorList>
            <person name="Yamashiro T."/>
            <person name="Shiraishi A."/>
            <person name="Nakayama K."/>
            <person name="Satake H."/>
        </authorList>
    </citation>
    <scope>NUCLEOTIDE SEQUENCE</scope>
</reference>
<sequence length="213" mass="24359">MSLLCQELWALFSYCAPNVLGNIRCFEPFNSFHQRGIDIFHTPLVKRIERFEAAIEKRSTIKAKKLPLYKSIHKSDIFSAAHRSVTFSALTILRKICGHPTLTQLSEEKKKKGTSGNSDDHCKLLARKMDALTTKYAAKHRSSKIKFIKSLVVDLVKEKHHVLIFSQWKEMVDLIQASLEKKDVTCLRMDGSHSVEERDSLIKFLNTHSTTMG</sequence>
<dbReference type="InterPro" id="IPR001650">
    <property type="entry name" value="Helicase_C-like"/>
</dbReference>
<keyword evidence="1" id="KW-0378">Hydrolase</keyword>
<dbReference type="Proteomes" id="UP001151760">
    <property type="component" value="Unassembled WGS sequence"/>
</dbReference>
<evidence type="ECO:0000313" key="3">
    <source>
        <dbReference type="EMBL" id="GJT50878.1"/>
    </source>
</evidence>
<evidence type="ECO:0000259" key="2">
    <source>
        <dbReference type="Pfam" id="PF00271"/>
    </source>
</evidence>
<feature type="domain" description="Helicase C-terminal" evidence="2">
    <location>
        <begin position="144"/>
        <end position="206"/>
    </location>
</feature>
<dbReference type="InterPro" id="IPR050496">
    <property type="entry name" value="SNF2_RAD54_helicase_repair"/>
</dbReference>
<accession>A0ABQ5EJ01</accession>
<dbReference type="CDD" id="cd18793">
    <property type="entry name" value="SF2_C_SNF"/>
    <property type="match status" value="1"/>
</dbReference>
<organism evidence="3 4">
    <name type="scientific">Tanacetum coccineum</name>
    <dbReference type="NCBI Taxonomy" id="301880"/>
    <lineage>
        <taxon>Eukaryota</taxon>
        <taxon>Viridiplantae</taxon>
        <taxon>Streptophyta</taxon>
        <taxon>Embryophyta</taxon>
        <taxon>Tracheophyta</taxon>
        <taxon>Spermatophyta</taxon>
        <taxon>Magnoliopsida</taxon>
        <taxon>eudicotyledons</taxon>
        <taxon>Gunneridae</taxon>
        <taxon>Pentapetalae</taxon>
        <taxon>asterids</taxon>
        <taxon>campanulids</taxon>
        <taxon>Asterales</taxon>
        <taxon>Asteraceae</taxon>
        <taxon>Asteroideae</taxon>
        <taxon>Anthemideae</taxon>
        <taxon>Anthemidinae</taxon>
        <taxon>Tanacetum</taxon>
    </lineage>
</organism>
<proteinExistence type="predicted"/>
<dbReference type="InterPro" id="IPR049730">
    <property type="entry name" value="SNF2/RAD54-like_C"/>
</dbReference>
<dbReference type="Pfam" id="PF00271">
    <property type="entry name" value="Helicase_C"/>
    <property type="match status" value="1"/>
</dbReference>
<comment type="caution">
    <text evidence="3">The sequence shown here is derived from an EMBL/GenBank/DDBJ whole genome shotgun (WGS) entry which is preliminary data.</text>
</comment>